<dbReference type="SUPFAM" id="SSF81301">
    <property type="entry name" value="Nucleotidyltransferase"/>
    <property type="match status" value="1"/>
</dbReference>
<dbReference type="eggNOG" id="COG0617">
    <property type="taxonomic scope" value="Bacteria"/>
</dbReference>
<dbReference type="EMBL" id="AFVZ01000001">
    <property type="protein sequence ID" value="EHN59517.1"/>
    <property type="molecule type" value="Genomic_DNA"/>
</dbReference>
<dbReference type="GO" id="GO:0008033">
    <property type="term" value="P:tRNA processing"/>
    <property type="evidence" value="ECO:0007669"/>
    <property type="project" value="UniProtKB-KW"/>
</dbReference>
<dbReference type="HOGENOM" id="CLU_015961_3_0_9"/>
<keyword evidence="4" id="KW-0548">Nucleotidyltransferase</keyword>
<evidence type="ECO:0000256" key="9">
    <source>
        <dbReference type="RuleBase" id="RU003953"/>
    </source>
</evidence>
<keyword evidence="6" id="KW-0547">Nucleotide-binding</keyword>
<evidence type="ECO:0000259" key="12">
    <source>
        <dbReference type="Pfam" id="PF13735"/>
    </source>
</evidence>
<keyword evidence="7" id="KW-0460">Magnesium</keyword>
<dbReference type="RefSeq" id="WP_007746483.1">
    <property type="nucleotide sequence ID" value="NZ_CM001398.1"/>
</dbReference>
<dbReference type="GO" id="GO:0046872">
    <property type="term" value="F:metal ion binding"/>
    <property type="evidence" value="ECO:0007669"/>
    <property type="project" value="UniProtKB-KW"/>
</dbReference>
<organism evidence="13 14">
    <name type="scientific">Oenococcus kitaharae DSM 17330</name>
    <dbReference type="NCBI Taxonomy" id="1045004"/>
    <lineage>
        <taxon>Bacteria</taxon>
        <taxon>Bacillati</taxon>
        <taxon>Bacillota</taxon>
        <taxon>Bacilli</taxon>
        <taxon>Lactobacillales</taxon>
        <taxon>Lactobacillaceae</taxon>
        <taxon>Oenococcus</taxon>
    </lineage>
</organism>
<evidence type="ECO:0000256" key="2">
    <source>
        <dbReference type="ARBA" id="ARBA00022679"/>
    </source>
</evidence>
<evidence type="ECO:0000256" key="6">
    <source>
        <dbReference type="ARBA" id="ARBA00022741"/>
    </source>
</evidence>
<protein>
    <submittedName>
        <fullName evidence="13">tRNA nucleotidyltransferase</fullName>
    </submittedName>
</protein>
<accession>G9WH28</accession>
<keyword evidence="3" id="KW-0819">tRNA processing</keyword>
<evidence type="ECO:0000313" key="14">
    <source>
        <dbReference type="Proteomes" id="UP000004959"/>
    </source>
</evidence>
<evidence type="ECO:0000256" key="4">
    <source>
        <dbReference type="ARBA" id="ARBA00022695"/>
    </source>
</evidence>
<dbReference type="InterPro" id="IPR050264">
    <property type="entry name" value="Bact_CCA-adding_enz_type3_sf"/>
</dbReference>
<sequence>MKLVLSEKFKRAVPVLDELEKHGYQAFFVGGSVRDAILGRPINDIDITTDATPSEMKEIFKTADHYAGEKHGTDLVFFQHENYEITTFRVDGQYLDNRHPDKVFFTRKLVDDLARRDFTINAFAMNQQGQVFDYFDGLTDLANRTIKTVGEADQRFSEDALRILRAFRFSSQLNFAIDPSTLAAANDMKANLQAIAVERIYSEFTKLLSGTNPGRSLTQMFQIGIVDFLPGHQLLESVQDLFVNYPGSGQSEDAVNWVKFIYLSQLKSNKLVRYLKQWKMSRHLETQILASIDFLSQKNIGNLDLYKIGETIHIALRAVPRPDAEQLLDRYEHLPMHKDNQLQLDGQDLMALNIPKGPVYGRILDDLKKKVVLLEIENSREILLKEALHDYSNLGTIEK</sequence>
<keyword evidence="5" id="KW-0479">Metal-binding</keyword>
<dbReference type="NCBIfam" id="NF009814">
    <property type="entry name" value="PRK13299.1"/>
    <property type="match status" value="1"/>
</dbReference>
<dbReference type="Gene3D" id="1.10.3090.10">
    <property type="entry name" value="cca-adding enzyme, domain 2"/>
    <property type="match status" value="1"/>
</dbReference>
<dbReference type="GO" id="GO:0016779">
    <property type="term" value="F:nucleotidyltransferase activity"/>
    <property type="evidence" value="ECO:0007669"/>
    <property type="project" value="UniProtKB-KW"/>
</dbReference>
<keyword evidence="14" id="KW-1185">Reference proteome</keyword>
<dbReference type="Pfam" id="PF13735">
    <property type="entry name" value="tRNA_NucTran2_2"/>
    <property type="match status" value="1"/>
</dbReference>
<feature type="domain" description="CCA-adding enzyme C-terminal" evidence="12">
    <location>
        <begin position="254"/>
        <end position="386"/>
    </location>
</feature>
<dbReference type="GO" id="GO:0000166">
    <property type="term" value="F:nucleotide binding"/>
    <property type="evidence" value="ECO:0007669"/>
    <property type="project" value="UniProtKB-KW"/>
</dbReference>
<dbReference type="STRING" id="336988.NT96_00820"/>
<comment type="similarity">
    <text evidence="9">Belongs to the tRNA nucleotidyltransferase/poly(A) polymerase family.</text>
</comment>
<feature type="domain" description="tRNA nucleotidyltransferase/poly(A) polymerase RNA and SrmB- binding" evidence="11">
    <location>
        <begin position="174"/>
        <end position="232"/>
    </location>
</feature>
<keyword evidence="2 9" id="KW-0808">Transferase</keyword>
<dbReference type="PANTHER" id="PTHR46173">
    <property type="entry name" value="CCA TRNA NUCLEOTIDYLTRANSFERASE 1, MITOCHONDRIAL"/>
    <property type="match status" value="1"/>
</dbReference>
<evidence type="ECO:0000256" key="7">
    <source>
        <dbReference type="ARBA" id="ARBA00022842"/>
    </source>
</evidence>
<dbReference type="PANTHER" id="PTHR46173:SF1">
    <property type="entry name" value="CCA TRNA NUCLEOTIDYLTRANSFERASE 1, MITOCHONDRIAL"/>
    <property type="match status" value="1"/>
</dbReference>
<dbReference type="InterPro" id="IPR043519">
    <property type="entry name" value="NT_sf"/>
</dbReference>
<dbReference type="SUPFAM" id="SSF81891">
    <property type="entry name" value="Poly A polymerase C-terminal region-like"/>
    <property type="match status" value="1"/>
</dbReference>
<name>G9WH28_9LACO</name>
<dbReference type="CDD" id="cd05398">
    <property type="entry name" value="NT_ClassII-CCAase"/>
    <property type="match status" value="1"/>
</dbReference>
<evidence type="ECO:0000256" key="5">
    <source>
        <dbReference type="ARBA" id="ARBA00022723"/>
    </source>
</evidence>
<dbReference type="GO" id="GO:0000049">
    <property type="term" value="F:tRNA binding"/>
    <property type="evidence" value="ECO:0007669"/>
    <property type="project" value="TreeGrafter"/>
</dbReference>
<comment type="caution">
    <text evidence="13">The sequence shown here is derived from an EMBL/GenBank/DDBJ whole genome shotgun (WGS) entry which is preliminary data.</text>
</comment>
<evidence type="ECO:0000259" key="11">
    <source>
        <dbReference type="Pfam" id="PF12627"/>
    </source>
</evidence>
<comment type="cofactor">
    <cofactor evidence="1">
        <name>Mg(2+)</name>
        <dbReference type="ChEBI" id="CHEBI:18420"/>
    </cofactor>
</comment>
<dbReference type="OrthoDB" id="9805698at2"/>
<dbReference type="Gene3D" id="1.10.246.80">
    <property type="match status" value="1"/>
</dbReference>
<dbReference type="InterPro" id="IPR032828">
    <property type="entry name" value="PolyA_RNA-bd"/>
</dbReference>
<dbReference type="Pfam" id="PF12627">
    <property type="entry name" value="PolyA_pol_RNAbd"/>
    <property type="match status" value="1"/>
</dbReference>
<dbReference type="PATRIC" id="fig|1045004.4.peg.1409"/>
<evidence type="ECO:0000256" key="3">
    <source>
        <dbReference type="ARBA" id="ARBA00022694"/>
    </source>
</evidence>
<dbReference type="Proteomes" id="UP000004959">
    <property type="component" value="Chromosome"/>
</dbReference>
<reference evidence="13 14" key="1">
    <citation type="journal article" date="2012" name="PLoS ONE">
        <title>Functional divergence in the genus oenococcus as predicted by genome sequencing of the newly-described species, Oenococcus kitaharae.</title>
        <authorList>
            <person name="Borneman A.R."/>
            <person name="McCarthy J.M."/>
            <person name="Chambers P.J."/>
            <person name="Bartowsky E.J."/>
        </authorList>
    </citation>
    <scope>NUCLEOTIDE SEQUENCE [LARGE SCALE GENOMIC DNA]</scope>
    <source>
        <strain evidence="14">DSM17330</strain>
    </source>
</reference>
<proteinExistence type="inferred from homology"/>
<gene>
    <name evidence="13" type="ORF">OKIT_1434</name>
</gene>
<evidence type="ECO:0000313" key="13">
    <source>
        <dbReference type="EMBL" id="EHN59517.1"/>
    </source>
</evidence>
<dbReference type="InterPro" id="IPR032810">
    <property type="entry name" value="CCA-adding_enz_C"/>
</dbReference>
<dbReference type="Pfam" id="PF01743">
    <property type="entry name" value="PolyA_pol"/>
    <property type="match status" value="1"/>
</dbReference>
<evidence type="ECO:0000256" key="1">
    <source>
        <dbReference type="ARBA" id="ARBA00001946"/>
    </source>
</evidence>
<keyword evidence="8 9" id="KW-0694">RNA-binding</keyword>
<dbReference type="AlphaFoldDB" id="G9WH28"/>
<evidence type="ECO:0000259" key="10">
    <source>
        <dbReference type="Pfam" id="PF01743"/>
    </source>
</evidence>
<evidence type="ECO:0000256" key="8">
    <source>
        <dbReference type="ARBA" id="ARBA00022884"/>
    </source>
</evidence>
<dbReference type="Gene3D" id="3.30.460.10">
    <property type="entry name" value="Beta Polymerase, domain 2"/>
    <property type="match status" value="1"/>
</dbReference>
<feature type="domain" description="Poly A polymerase head" evidence="10">
    <location>
        <begin position="26"/>
        <end position="146"/>
    </location>
</feature>
<dbReference type="InterPro" id="IPR002646">
    <property type="entry name" value="PolA_pol_head_dom"/>
</dbReference>